<feature type="transmembrane region" description="Helical" evidence="1">
    <location>
        <begin position="21"/>
        <end position="40"/>
    </location>
</feature>
<name>A0A9P5XU68_9AGAR</name>
<dbReference type="Proteomes" id="UP000807353">
    <property type="component" value="Unassembled WGS sequence"/>
</dbReference>
<keyword evidence="1" id="KW-1133">Transmembrane helix</keyword>
<evidence type="ECO:0000313" key="3">
    <source>
        <dbReference type="Proteomes" id="UP000807353"/>
    </source>
</evidence>
<comment type="caution">
    <text evidence="2">The sequence shown here is derived from an EMBL/GenBank/DDBJ whole genome shotgun (WGS) entry which is preliminary data.</text>
</comment>
<sequence>MMQRSAAHLYKWQTSKEKRYCPVEVCDLLYLSFIFIAWLFTDVKRGDRVVSDCPIEIDIIL</sequence>
<gene>
    <name evidence="2" type="ORF">BDZ94DRAFT_1272648</name>
</gene>
<dbReference type="AlphaFoldDB" id="A0A9P5XU68"/>
<dbReference type="EMBL" id="MU150363">
    <property type="protein sequence ID" value="KAF9457638.1"/>
    <property type="molecule type" value="Genomic_DNA"/>
</dbReference>
<reference evidence="2" key="1">
    <citation type="submission" date="2020-11" db="EMBL/GenBank/DDBJ databases">
        <authorList>
            <consortium name="DOE Joint Genome Institute"/>
            <person name="Ahrendt S."/>
            <person name="Riley R."/>
            <person name="Andreopoulos W."/>
            <person name="Labutti K."/>
            <person name="Pangilinan J."/>
            <person name="Ruiz-Duenas F.J."/>
            <person name="Barrasa J.M."/>
            <person name="Sanchez-Garcia M."/>
            <person name="Camarero S."/>
            <person name="Miyauchi S."/>
            <person name="Serrano A."/>
            <person name="Linde D."/>
            <person name="Babiker R."/>
            <person name="Drula E."/>
            <person name="Ayuso-Fernandez I."/>
            <person name="Pacheco R."/>
            <person name="Padilla G."/>
            <person name="Ferreira P."/>
            <person name="Barriuso J."/>
            <person name="Kellner H."/>
            <person name="Castanera R."/>
            <person name="Alfaro M."/>
            <person name="Ramirez L."/>
            <person name="Pisabarro A.G."/>
            <person name="Kuo A."/>
            <person name="Tritt A."/>
            <person name="Lipzen A."/>
            <person name="He G."/>
            <person name="Yan M."/>
            <person name="Ng V."/>
            <person name="Cullen D."/>
            <person name="Martin F."/>
            <person name="Rosso M.-N."/>
            <person name="Henrissat B."/>
            <person name="Hibbett D."/>
            <person name="Martinez A.T."/>
            <person name="Grigoriev I.V."/>
        </authorList>
    </citation>
    <scope>NUCLEOTIDE SEQUENCE</scope>
    <source>
        <strain evidence="2">CBS 247.69</strain>
    </source>
</reference>
<protein>
    <submittedName>
        <fullName evidence="2">Uncharacterized protein</fullName>
    </submittedName>
</protein>
<organism evidence="2 3">
    <name type="scientific">Collybia nuda</name>
    <dbReference type="NCBI Taxonomy" id="64659"/>
    <lineage>
        <taxon>Eukaryota</taxon>
        <taxon>Fungi</taxon>
        <taxon>Dikarya</taxon>
        <taxon>Basidiomycota</taxon>
        <taxon>Agaricomycotina</taxon>
        <taxon>Agaricomycetes</taxon>
        <taxon>Agaricomycetidae</taxon>
        <taxon>Agaricales</taxon>
        <taxon>Tricholomatineae</taxon>
        <taxon>Clitocybaceae</taxon>
        <taxon>Collybia</taxon>
    </lineage>
</organism>
<keyword evidence="1" id="KW-0812">Transmembrane</keyword>
<keyword evidence="1" id="KW-0472">Membrane</keyword>
<accession>A0A9P5XU68</accession>
<evidence type="ECO:0000313" key="2">
    <source>
        <dbReference type="EMBL" id="KAF9457638.1"/>
    </source>
</evidence>
<keyword evidence="3" id="KW-1185">Reference proteome</keyword>
<evidence type="ECO:0000256" key="1">
    <source>
        <dbReference type="SAM" id="Phobius"/>
    </source>
</evidence>
<proteinExistence type="predicted"/>